<evidence type="ECO:0000256" key="1">
    <source>
        <dbReference type="SAM" id="Phobius"/>
    </source>
</evidence>
<feature type="transmembrane region" description="Helical" evidence="1">
    <location>
        <begin position="12"/>
        <end position="34"/>
    </location>
</feature>
<keyword evidence="1" id="KW-0472">Membrane</keyword>
<dbReference type="Proteomes" id="UP000653454">
    <property type="component" value="Unassembled WGS sequence"/>
</dbReference>
<proteinExistence type="predicted"/>
<dbReference type="AlphaFoldDB" id="A0A8S4EE43"/>
<gene>
    <name evidence="2" type="ORF">PLXY2_LOCUS5151</name>
</gene>
<name>A0A8S4EE43_PLUXY</name>
<evidence type="ECO:0000313" key="2">
    <source>
        <dbReference type="EMBL" id="CAG9113456.1"/>
    </source>
</evidence>
<keyword evidence="1" id="KW-0812">Transmembrane</keyword>
<accession>A0A8S4EE43</accession>
<keyword evidence="1" id="KW-1133">Transmembrane helix</keyword>
<dbReference type="EMBL" id="CAJHNJ030000015">
    <property type="protein sequence ID" value="CAG9113456.1"/>
    <property type="molecule type" value="Genomic_DNA"/>
</dbReference>
<keyword evidence="3" id="KW-1185">Reference proteome</keyword>
<organism evidence="2 3">
    <name type="scientific">Plutella xylostella</name>
    <name type="common">Diamondback moth</name>
    <name type="synonym">Plutella maculipennis</name>
    <dbReference type="NCBI Taxonomy" id="51655"/>
    <lineage>
        <taxon>Eukaryota</taxon>
        <taxon>Metazoa</taxon>
        <taxon>Ecdysozoa</taxon>
        <taxon>Arthropoda</taxon>
        <taxon>Hexapoda</taxon>
        <taxon>Insecta</taxon>
        <taxon>Pterygota</taxon>
        <taxon>Neoptera</taxon>
        <taxon>Endopterygota</taxon>
        <taxon>Lepidoptera</taxon>
        <taxon>Glossata</taxon>
        <taxon>Ditrysia</taxon>
        <taxon>Yponomeutoidea</taxon>
        <taxon>Plutellidae</taxon>
        <taxon>Plutella</taxon>
    </lineage>
</organism>
<evidence type="ECO:0000313" key="3">
    <source>
        <dbReference type="Proteomes" id="UP000653454"/>
    </source>
</evidence>
<comment type="caution">
    <text evidence="2">The sequence shown here is derived from an EMBL/GenBank/DDBJ whole genome shotgun (WGS) entry which is preliminary data.</text>
</comment>
<protein>
    <submittedName>
        <fullName evidence="2">(diamondback moth) hypothetical protein</fullName>
    </submittedName>
</protein>
<reference evidence="2" key="1">
    <citation type="submission" date="2020-11" db="EMBL/GenBank/DDBJ databases">
        <authorList>
            <person name="Whiteford S."/>
        </authorList>
    </citation>
    <scope>NUCLEOTIDE SEQUENCE</scope>
</reference>
<sequence>MSLLKKLSNAAFVLNCLKIIGLLMGMVTHAPLLVPRTRCRARCCKPCRRTGLTEQVLEAPGSAAAFLRTMAYVMLMIQNNPIIQTAGDRWVRVGCTPAAAAAGAHSVDAVVAVTDPG</sequence>